<evidence type="ECO:0000313" key="1">
    <source>
        <dbReference type="EMBL" id="KAL3280210.1"/>
    </source>
</evidence>
<gene>
    <name evidence="1" type="ORF">HHI36_017710</name>
</gene>
<protein>
    <submittedName>
        <fullName evidence="1">Uncharacterized protein</fullName>
    </submittedName>
</protein>
<keyword evidence="2" id="KW-1185">Reference proteome</keyword>
<comment type="caution">
    <text evidence="1">The sequence shown here is derived from an EMBL/GenBank/DDBJ whole genome shotgun (WGS) entry which is preliminary data.</text>
</comment>
<name>A0ABD2NNN4_9CUCU</name>
<dbReference type="Proteomes" id="UP001516400">
    <property type="component" value="Unassembled WGS sequence"/>
</dbReference>
<sequence length="166" mass="17897">MNAELSNNNKKENELVEHILINNVSIGCKIGTGAQCNMLPAKLFGYLSDIDAGRKHKMQTANVNLIANGGTKIEVIEREPIPEIITANTTSNIGLTALAAHLFDSQILAPIVTEANPIIVIEPNRLEVNLLATSTTTISSPKPGCSSWFADTEIYKTPGTPKINFL</sequence>
<reference evidence="1 2" key="1">
    <citation type="journal article" date="2021" name="BMC Biol.">
        <title>Horizontally acquired antibacterial genes associated with adaptive radiation of ladybird beetles.</title>
        <authorList>
            <person name="Li H.S."/>
            <person name="Tang X.F."/>
            <person name="Huang Y.H."/>
            <person name="Xu Z.Y."/>
            <person name="Chen M.L."/>
            <person name="Du X.Y."/>
            <person name="Qiu B.Y."/>
            <person name="Chen P.T."/>
            <person name="Zhang W."/>
            <person name="Slipinski A."/>
            <person name="Escalona H.E."/>
            <person name="Waterhouse R.M."/>
            <person name="Zwick A."/>
            <person name="Pang H."/>
        </authorList>
    </citation>
    <scope>NUCLEOTIDE SEQUENCE [LARGE SCALE GENOMIC DNA]</scope>
    <source>
        <strain evidence="1">SYSU2018</strain>
    </source>
</reference>
<proteinExistence type="predicted"/>
<accession>A0ABD2NNN4</accession>
<dbReference type="EMBL" id="JABFTP020000124">
    <property type="protein sequence ID" value="KAL3280210.1"/>
    <property type="molecule type" value="Genomic_DNA"/>
</dbReference>
<organism evidence="1 2">
    <name type="scientific">Cryptolaemus montrouzieri</name>
    <dbReference type="NCBI Taxonomy" id="559131"/>
    <lineage>
        <taxon>Eukaryota</taxon>
        <taxon>Metazoa</taxon>
        <taxon>Ecdysozoa</taxon>
        <taxon>Arthropoda</taxon>
        <taxon>Hexapoda</taxon>
        <taxon>Insecta</taxon>
        <taxon>Pterygota</taxon>
        <taxon>Neoptera</taxon>
        <taxon>Endopterygota</taxon>
        <taxon>Coleoptera</taxon>
        <taxon>Polyphaga</taxon>
        <taxon>Cucujiformia</taxon>
        <taxon>Coccinelloidea</taxon>
        <taxon>Coccinellidae</taxon>
        <taxon>Scymninae</taxon>
        <taxon>Scymnini</taxon>
        <taxon>Cryptolaemus</taxon>
    </lineage>
</organism>
<dbReference type="AlphaFoldDB" id="A0ABD2NNN4"/>
<evidence type="ECO:0000313" key="2">
    <source>
        <dbReference type="Proteomes" id="UP001516400"/>
    </source>
</evidence>